<dbReference type="STRING" id="867345.SAMN05421693_12411"/>
<evidence type="ECO:0000313" key="2">
    <source>
        <dbReference type="EMBL" id="SEQ32026.1"/>
    </source>
</evidence>
<accession>A0A1H9F244</accession>
<dbReference type="Proteomes" id="UP000199496">
    <property type="component" value="Unassembled WGS sequence"/>
</dbReference>
<dbReference type="RefSeq" id="WP_238375953.1">
    <property type="nucleotide sequence ID" value="NZ_FOFO01000024.1"/>
</dbReference>
<protein>
    <submittedName>
        <fullName evidence="2">Uncharacterized protein</fullName>
    </submittedName>
</protein>
<sequence>MPRTRCHPRTCGHLLLAGLAALLLAGCATLAPVQEMSDARQALRAAEEAGAPLRVPGTYQQSRRLLEQAEDNLSTGEFRQARRKANAARDLAIEARIRAGH</sequence>
<dbReference type="PROSITE" id="PS51257">
    <property type="entry name" value="PROKAR_LIPOPROTEIN"/>
    <property type="match status" value="1"/>
</dbReference>
<dbReference type="Gene3D" id="1.20.1270.390">
    <property type="match status" value="1"/>
</dbReference>
<keyword evidence="1" id="KW-0732">Signal</keyword>
<dbReference type="AlphaFoldDB" id="A0A1H9F244"/>
<evidence type="ECO:0000313" key="3">
    <source>
        <dbReference type="Proteomes" id="UP000199496"/>
    </source>
</evidence>
<reference evidence="2 3" key="1">
    <citation type="submission" date="2016-10" db="EMBL/GenBank/DDBJ databases">
        <authorList>
            <person name="de Groot N.N."/>
        </authorList>
    </citation>
    <scope>NUCLEOTIDE SEQUENCE [LARGE SCALE GENOMIC DNA]</scope>
    <source>
        <strain evidence="2 3">B7-7</strain>
    </source>
</reference>
<name>A0A1H9F244_9GAMM</name>
<gene>
    <name evidence="2" type="ORF">SAMN05421693_12411</name>
</gene>
<feature type="signal peptide" evidence="1">
    <location>
        <begin position="1"/>
        <end position="30"/>
    </location>
</feature>
<proteinExistence type="predicted"/>
<feature type="chain" id="PRO_5011554253" evidence="1">
    <location>
        <begin position="31"/>
        <end position="101"/>
    </location>
</feature>
<evidence type="ECO:0000256" key="1">
    <source>
        <dbReference type="SAM" id="SignalP"/>
    </source>
</evidence>
<organism evidence="2 3">
    <name type="scientific">Ectothiorhodospira magna</name>
    <dbReference type="NCBI Taxonomy" id="867345"/>
    <lineage>
        <taxon>Bacteria</taxon>
        <taxon>Pseudomonadati</taxon>
        <taxon>Pseudomonadota</taxon>
        <taxon>Gammaproteobacteria</taxon>
        <taxon>Chromatiales</taxon>
        <taxon>Ectothiorhodospiraceae</taxon>
        <taxon>Ectothiorhodospira</taxon>
    </lineage>
</organism>
<dbReference type="EMBL" id="FOFO01000024">
    <property type="protein sequence ID" value="SEQ32026.1"/>
    <property type="molecule type" value="Genomic_DNA"/>
</dbReference>
<keyword evidence="3" id="KW-1185">Reference proteome</keyword>